<dbReference type="NCBIfam" id="TIGR01774">
    <property type="entry name" value="PFL2-3"/>
    <property type="match status" value="1"/>
</dbReference>
<feature type="domain" description="PFL" evidence="5">
    <location>
        <begin position="7"/>
        <end position="653"/>
    </location>
</feature>
<keyword evidence="7" id="KW-1185">Reference proteome</keyword>
<dbReference type="PROSITE" id="PS00850">
    <property type="entry name" value="GLY_RADICAL_1"/>
    <property type="match status" value="1"/>
</dbReference>
<dbReference type="AlphaFoldDB" id="A0A4R3THA3"/>
<dbReference type="PANTHER" id="PTHR43641">
    <property type="entry name" value="FORMATE ACETYLTRANSFERASE 3-RELATED"/>
    <property type="match status" value="1"/>
</dbReference>
<feature type="modified residue" description="Glycine radical" evidence="3">
    <location>
        <position position="757"/>
    </location>
</feature>
<feature type="domain" description="Glycine radical" evidence="4">
    <location>
        <begin position="661"/>
        <end position="782"/>
    </location>
</feature>
<dbReference type="InterPro" id="IPR001150">
    <property type="entry name" value="Gly_radical"/>
</dbReference>
<evidence type="ECO:0000313" key="7">
    <source>
        <dbReference type="Proteomes" id="UP000295773"/>
    </source>
</evidence>
<dbReference type="EMBL" id="SMBP01000006">
    <property type="protein sequence ID" value="TCU60587.1"/>
    <property type="molecule type" value="Genomic_DNA"/>
</dbReference>
<evidence type="ECO:0000259" key="4">
    <source>
        <dbReference type="PROSITE" id="PS51149"/>
    </source>
</evidence>
<sequence length="782" mass="88663">MNLKENNRITTLNEKMLHQPRYVSIEQALIITQTYKEHEQEPIIMKRAHALYNALCQLEIGVEQEELIVGNRTKGVRYGVVFPESGISWVDRELETISTRPQDKFHVRPEDIKTFREVIVPYWRGKSLEDVVKQRCGDEISAIGKVVKINQTDHAQGHICPNVKEWLEKGPSGLLEEAKQQLAVCKEEQKVFYEAVILVMEGVKKFYMRYHDLLVSSASTADEIYRSHMLEVARICKKLSEKPAESFHEAVQSVWMLFVVLHMESNASSFSPGRLDKTLYPYYEKDIKQGRLDKEKALEIIECLWLKFNEIVYLRNQHSAKYFAGFPIGFNIAIGGVDAQGKDYVNDLSHLFLDAQEDLGLPQPNLSVRLHTHTSDELLHHAIRVVAKGSGMPQFFNDQAIIQEMEKLGISHEDAMDYAIVGCVELTTQGNNLGWSDAAMFNMNKVLELTLHHGIDVLTGKQMGPDYGSLSTYQSFEELEAAFEKMLYHFEDRMIPCCEQVEKGHIDILPTPFLSSVIDDCMKQGMDVTAGGAHYNLSGIQMIQIANLADSLAAIKQLVFEEKRLLAKDLENALYNNFEGQEVMRQMLLNRVPKYGNDVAWVDELGIKWARKFRERLRSYTNYRKGPYHSGMYTVSAHVPMGENVGASADGRLSMTPLADGGMSAVYGRDLKGPTAVLKSVSRIDNNLTSNGGLLNMKFLPDFFKTDTGIQKFANFLRSFVALEIPHVQFNVVRKEDLLAAQKHPEQYSSLTVRVAGYTAYFTELAGELQNEIIARTSYDNV</sequence>
<dbReference type="InterPro" id="IPR019777">
    <property type="entry name" value="Form_AcTrfase_GR_CS"/>
</dbReference>
<keyword evidence="1 3" id="KW-0556">Organic radical</keyword>
<evidence type="ECO:0000256" key="1">
    <source>
        <dbReference type="ARBA" id="ARBA00022818"/>
    </source>
</evidence>
<keyword evidence="6" id="KW-0808">Transferase</keyword>
<evidence type="ECO:0000256" key="2">
    <source>
        <dbReference type="ARBA" id="ARBA00023239"/>
    </source>
</evidence>
<evidence type="ECO:0000256" key="3">
    <source>
        <dbReference type="PROSITE-ProRule" id="PRU00493"/>
    </source>
</evidence>
<reference evidence="6 7" key="1">
    <citation type="submission" date="2019-03" db="EMBL/GenBank/DDBJ databases">
        <title>Genomic Encyclopedia of Type Strains, Phase IV (KMG-IV): sequencing the most valuable type-strain genomes for metagenomic binning, comparative biology and taxonomic classification.</title>
        <authorList>
            <person name="Goeker M."/>
        </authorList>
    </citation>
    <scope>NUCLEOTIDE SEQUENCE [LARGE SCALE GENOMIC DNA]</scope>
    <source>
        <strain evidence="6 7">DSM 29481</strain>
    </source>
</reference>
<dbReference type="Proteomes" id="UP000295773">
    <property type="component" value="Unassembled WGS sequence"/>
</dbReference>
<dbReference type="Pfam" id="PF01228">
    <property type="entry name" value="Gly_radical"/>
    <property type="match status" value="1"/>
</dbReference>
<proteinExistence type="predicted"/>
<dbReference type="InterPro" id="IPR051215">
    <property type="entry name" value="GRE"/>
</dbReference>
<accession>A0A4R3THA3</accession>
<dbReference type="RefSeq" id="WP_008689603.1">
    <property type="nucleotide sequence ID" value="NZ_AP024510.1"/>
</dbReference>
<dbReference type="PANTHER" id="PTHR43641:SF3">
    <property type="entry name" value="DEHYDRATASE PFLD-RELATED"/>
    <property type="match status" value="1"/>
</dbReference>
<keyword evidence="2" id="KW-0456">Lyase</keyword>
<organism evidence="6 7">
    <name type="scientific">Longicatena caecimuris</name>
    <dbReference type="NCBI Taxonomy" id="1796635"/>
    <lineage>
        <taxon>Bacteria</taxon>
        <taxon>Bacillati</taxon>
        <taxon>Bacillota</taxon>
        <taxon>Erysipelotrichia</taxon>
        <taxon>Erysipelotrichales</taxon>
        <taxon>Erysipelotrichaceae</taxon>
        <taxon>Longicatena</taxon>
    </lineage>
</organism>
<dbReference type="SUPFAM" id="SSF51998">
    <property type="entry name" value="PFL-like glycyl radical enzymes"/>
    <property type="match status" value="1"/>
</dbReference>
<dbReference type="InterPro" id="IPR004184">
    <property type="entry name" value="PFL_dom"/>
</dbReference>
<gene>
    <name evidence="6" type="ORF">EDD61_10696</name>
</gene>
<name>A0A4R3THA3_9FIRM</name>
<dbReference type="GO" id="GO:0016829">
    <property type="term" value="F:lyase activity"/>
    <property type="evidence" value="ECO:0007669"/>
    <property type="project" value="UniProtKB-KW"/>
</dbReference>
<dbReference type="Pfam" id="PF02901">
    <property type="entry name" value="PFL-like"/>
    <property type="match status" value="1"/>
</dbReference>
<evidence type="ECO:0000313" key="6">
    <source>
        <dbReference type="EMBL" id="TCU60587.1"/>
    </source>
</evidence>
<dbReference type="GO" id="GO:0016740">
    <property type="term" value="F:transferase activity"/>
    <property type="evidence" value="ECO:0007669"/>
    <property type="project" value="UniProtKB-KW"/>
</dbReference>
<dbReference type="InterPro" id="IPR010098">
    <property type="entry name" value="PFL2/GDeHydtase_fam"/>
</dbReference>
<dbReference type="GeneID" id="73794916"/>
<dbReference type="GO" id="GO:0005829">
    <property type="term" value="C:cytosol"/>
    <property type="evidence" value="ECO:0007669"/>
    <property type="project" value="TreeGrafter"/>
</dbReference>
<dbReference type="PROSITE" id="PS51149">
    <property type="entry name" value="GLY_RADICAL_2"/>
    <property type="match status" value="1"/>
</dbReference>
<protein>
    <submittedName>
        <fullName evidence="6">Formate C-acetyltransferase</fullName>
    </submittedName>
</protein>
<comment type="caution">
    <text evidence="6">The sequence shown here is derived from an EMBL/GenBank/DDBJ whole genome shotgun (WGS) entry which is preliminary data.</text>
</comment>
<dbReference type="Gene3D" id="3.20.70.20">
    <property type="match status" value="1"/>
</dbReference>
<dbReference type="PROSITE" id="PS51554">
    <property type="entry name" value="PFL"/>
    <property type="match status" value="1"/>
</dbReference>
<evidence type="ECO:0000259" key="5">
    <source>
        <dbReference type="PROSITE" id="PS51554"/>
    </source>
</evidence>